<evidence type="ECO:0000313" key="2">
    <source>
        <dbReference type="Proteomes" id="UP000000328"/>
    </source>
</evidence>
<dbReference type="KEGG" id="amd:AMED_7322"/>
<name>A0A0H3DFQ6_AMYMU</name>
<accession>A0A0H3DFQ6</accession>
<dbReference type="HOGENOM" id="CLU_058973_0_0_11"/>
<gene>
    <name evidence="1" type="ordered locus">AMED_7322</name>
</gene>
<dbReference type="EMBL" id="CP002000">
    <property type="protein sequence ID" value="ADJ49037.1"/>
    <property type="molecule type" value="Genomic_DNA"/>
</dbReference>
<proteinExistence type="predicted"/>
<dbReference type="RefSeq" id="WP_013229082.1">
    <property type="nucleotide sequence ID" value="NC_014318.1"/>
</dbReference>
<evidence type="ECO:0000313" key="1">
    <source>
        <dbReference type="EMBL" id="ADJ49037.1"/>
    </source>
</evidence>
<dbReference type="AlphaFoldDB" id="A0A0H3DFQ6"/>
<reference evidence="1 2" key="1">
    <citation type="journal article" date="2010" name="Cell Res.">
        <title>Complete genome sequence of the rifamycin SV-producing Amycolatopsis mediterranei U32 revealed its genetic characteristics in phylogeny and metabolism.</title>
        <authorList>
            <person name="Zhao W."/>
            <person name="Zhong Y."/>
            <person name="Yuan H."/>
            <person name="Wang J."/>
            <person name="Zheng H."/>
            <person name="Wang Y."/>
            <person name="Cen X."/>
            <person name="Xu F."/>
            <person name="Bai J."/>
            <person name="Han X."/>
            <person name="Lu G."/>
            <person name="Zhu Y."/>
            <person name="Shao Z."/>
            <person name="Yan H."/>
            <person name="Li C."/>
            <person name="Peng N."/>
            <person name="Zhang Z."/>
            <person name="Zhang Y."/>
            <person name="Lin W."/>
            <person name="Fan Y."/>
            <person name="Qin Z."/>
            <person name="Hu Y."/>
            <person name="Zhu B."/>
            <person name="Wang S."/>
            <person name="Ding X."/>
            <person name="Zhao G.P."/>
        </authorList>
    </citation>
    <scope>NUCLEOTIDE SEQUENCE [LARGE SCALE GENOMIC DNA]</scope>
    <source>
        <strain evidence="2">U-32</strain>
    </source>
</reference>
<dbReference type="eggNOG" id="ENOG5031CU8">
    <property type="taxonomic scope" value="Bacteria"/>
</dbReference>
<dbReference type="OrthoDB" id="5096160at2"/>
<dbReference type="GeneID" id="92874961"/>
<evidence type="ECO:0008006" key="3">
    <source>
        <dbReference type="Google" id="ProtNLM"/>
    </source>
</evidence>
<dbReference type="PATRIC" id="fig|749927.5.peg.7615"/>
<protein>
    <recommendedName>
        <fullName evidence="3">tRNA-guanine(15) transglycosylase-like domain-containing protein</fullName>
    </recommendedName>
</protein>
<sequence length="386" mass="41772">MANDDRAGSHESGALNAAIKDAERLRPPGRVGVLFDRLLTAASTRELQPVLGAVDPTWGGVWVGGDNAALKIAGYRDAGFDELVLVADPEIYCKRCATPEVPFDLPGTLDGGLDAVLDDQLARGASVAATPSLYVAAGDSASLKAQVRRVSELERDDTVFVVAAAVAWLNKTFIDQFSALLQAAKTPIGLRLGGQFDPLAKVKEAPENLRRLEREVPHLMRLGTDLSAIDGLCHNSFAGAIGLTSTRRHLIPPGEIPKSAPSDGPPPPSVLVSELLSFIRTTSLAEKFANSSSPSCSCSICHGQKLTRLLHPTEDKLEARSHNIAVWSALMHTLQRELPRRADRGEWWKKRCQVAVDHHTLFNDQLRNPKAFKSQAVLTRWAKLPA</sequence>
<dbReference type="Proteomes" id="UP000000328">
    <property type="component" value="Chromosome"/>
</dbReference>
<organism evidence="1 2">
    <name type="scientific">Amycolatopsis mediterranei (strain U-32)</name>
    <dbReference type="NCBI Taxonomy" id="749927"/>
    <lineage>
        <taxon>Bacteria</taxon>
        <taxon>Bacillati</taxon>
        <taxon>Actinomycetota</taxon>
        <taxon>Actinomycetes</taxon>
        <taxon>Pseudonocardiales</taxon>
        <taxon>Pseudonocardiaceae</taxon>
        <taxon>Amycolatopsis</taxon>
    </lineage>
</organism>